<dbReference type="AlphaFoldDB" id="F8F1Q7"/>
<evidence type="ECO:0000313" key="3">
    <source>
        <dbReference type="EMBL" id="AEJ19391.1"/>
    </source>
</evidence>
<keyword evidence="1" id="KW-0663">Pyridoxal phosphate</keyword>
<evidence type="ECO:0000256" key="1">
    <source>
        <dbReference type="ARBA" id="ARBA00022898"/>
    </source>
</evidence>
<evidence type="ECO:0000259" key="2">
    <source>
        <dbReference type="Pfam" id="PF00266"/>
    </source>
</evidence>
<protein>
    <submittedName>
        <fullName evidence="3">Cysteine desulfurase</fullName>
        <ecNumber evidence="3">2.8.1.7</ecNumber>
    </submittedName>
</protein>
<dbReference type="EMBL" id="CP002868">
    <property type="protein sequence ID" value="AEJ19391.1"/>
    <property type="molecule type" value="Genomic_DNA"/>
</dbReference>
<dbReference type="KEGG" id="scd:Spica_1245"/>
<dbReference type="InterPro" id="IPR015424">
    <property type="entry name" value="PyrdxlP-dep_Trfase"/>
</dbReference>
<dbReference type="InterPro" id="IPR015422">
    <property type="entry name" value="PyrdxlP-dep_Trfase_small"/>
</dbReference>
<dbReference type="PANTHER" id="PTHR43686">
    <property type="entry name" value="SULFURTRANSFERASE-RELATED"/>
    <property type="match status" value="1"/>
</dbReference>
<dbReference type="RefSeq" id="WP_013968702.1">
    <property type="nucleotide sequence ID" value="NC_015732.1"/>
</dbReference>
<dbReference type="InterPro" id="IPR000192">
    <property type="entry name" value="Aminotrans_V_dom"/>
</dbReference>
<keyword evidence="4" id="KW-1185">Reference proteome</keyword>
<dbReference type="Pfam" id="PF00266">
    <property type="entry name" value="Aminotran_5"/>
    <property type="match status" value="2"/>
</dbReference>
<dbReference type="InterPro" id="IPR015421">
    <property type="entry name" value="PyrdxlP-dep_Trfase_major"/>
</dbReference>
<dbReference type="PANTHER" id="PTHR43686:SF1">
    <property type="entry name" value="AMINOTRAN_5 DOMAIN-CONTAINING PROTEIN"/>
    <property type="match status" value="1"/>
</dbReference>
<organism evidence="3 4">
    <name type="scientific">Gracilinema caldarium (strain ATCC 51460 / DSM 7334 / H1)</name>
    <name type="common">Treponema caldarium</name>
    <dbReference type="NCBI Taxonomy" id="744872"/>
    <lineage>
        <taxon>Bacteria</taxon>
        <taxon>Pseudomonadati</taxon>
        <taxon>Spirochaetota</taxon>
        <taxon>Spirochaetia</taxon>
        <taxon>Spirochaetales</taxon>
        <taxon>Breznakiellaceae</taxon>
        <taxon>Gracilinema</taxon>
    </lineage>
</organism>
<dbReference type="Gene3D" id="3.40.640.10">
    <property type="entry name" value="Type I PLP-dependent aspartate aminotransferase-like (Major domain)"/>
    <property type="match status" value="1"/>
</dbReference>
<dbReference type="EC" id="2.8.1.7" evidence="3"/>
<gene>
    <name evidence="3" type="ordered locus">Spica_1245</name>
</gene>
<dbReference type="Proteomes" id="UP000000503">
    <property type="component" value="Chromosome"/>
</dbReference>
<dbReference type="eggNOG" id="COG0520">
    <property type="taxonomic scope" value="Bacteria"/>
</dbReference>
<dbReference type="STRING" id="744872.Spica_1245"/>
<keyword evidence="3" id="KW-0808">Transferase</keyword>
<evidence type="ECO:0000313" key="4">
    <source>
        <dbReference type="Proteomes" id="UP000000503"/>
    </source>
</evidence>
<dbReference type="OrthoDB" id="9804366at2"/>
<dbReference type="HOGENOM" id="CLU_003433_9_3_12"/>
<sequence length="496" mass="55589">MHNLEAHFSQFRNNTIGIDKFLTGPYGEVPLVYADWIASGRLYGPIEERMLKIAYPYVANTHSESSALGASMTRAYHEARRRIKAYVNASADDVLITAGSGMTGAVNKLQRILGLRIPERARGLCGRGVCEIPEAQRPVVFISHMEHHSNHTSWLESLADVVILEPDEQLLVQVDELERQLKRYAARPVKIGAFSAASNVTGIRPPYRELARVMHRHGGIALVDFAAAAPYDPIDMHPEGDPEGYLDGIYFSPHKFLGGPGSPGVVIFNKRLYHNSTPDDPGGGTVKWTNRWERAHYVDDIEMREDGGTPAFLGTIRAALAMDLKATMGTDAIHEREAQLINLTFDTLAELPQLHLLAQEQRERIGAVSFYFDHLHYNLVVRLLSERYGIQVRGGCSCAGTYGHYLLHIDKKWSHAIACQVDSGDLSKKPGWVRLSLHPTMTNDELAYILGAIKEIGEKGLEWAEDYYFDKTSGEYFRKDRQDFTAFSMESLFIPF</sequence>
<accession>F8F1Q7</accession>
<dbReference type="GO" id="GO:0031071">
    <property type="term" value="F:cysteine desulfurase activity"/>
    <property type="evidence" value="ECO:0007669"/>
    <property type="project" value="UniProtKB-EC"/>
</dbReference>
<dbReference type="Gene3D" id="3.90.1150.10">
    <property type="entry name" value="Aspartate Aminotransferase, domain 1"/>
    <property type="match status" value="1"/>
</dbReference>
<dbReference type="SUPFAM" id="SSF53383">
    <property type="entry name" value="PLP-dependent transferases"/>
    <property type="match status" value="1"/>
</dbReference>
<proteinExistence type="predicted"/>
<name>F8F1Q7_GRAC1</name>
<feature type="domain" description="Aminotransferase class V" evidence="2">
    <location>
        <begin position="140"/>
        <end position="447"/>
    </location>
</feature>
<reference evidence="4" key="1">
    <citation type="journal article" date="2013" name="Stand. Genomic Sci.">
        <title>Genome sequence of the thermophilic fresh-water bacterium Spirochaeta caldaria type strain (H1(T)), reclassification of Spirochaeta caldaria, Spirochaeta stenostrepta, and Spirochaeta zuelzerae in the genus Treponema as Treponema caldaria comb. nov., Treponema stenostrepta comb. nov., and Treponema zuelzerae comb. nov., and emendation of the genus Treponema.</title>
        <authorList>
            <person name="Abt B."/>
            <person name="Goker M."/>
            <person name="Scheuner C."/>
            <person name="Han C."/>
            <person name="Lu M."/>
            <person name="Misra M."/>
            <person name="Lapidus A."/>
            <person name="Nolan M."/>
            <person name="Lucas S."/>
            <person name="Hammon N."/>
            <person name="Deshpande S."/>
            <person name="Cheng J.F."/>
            <person name="Tapia R."/>
            <person name="Goodwin L.A."/>
            <person name="Pitluck S."/>
            <person name="Liolios K."/>
            <person name="Pagani I."/>
            <person name="Ivanova N."/>
            <person name="Mavromatis K."/>
            <person name="Mikhailova N."/>
            <person name="Huntemann M."/>
            <person name="Pati A."/>
            <person name="Chen A."/>
            <person name="Palaniappan K."/>
            <person name="Land M."/>
            <person name="Hauser L."/>
            <person name="Jeffries C.D."/>
            <person name="Rohde M."/>
            <person name="Spring S."/>
            <person name="Gronow S."/>
            <person name="Detter J.C."/>
            <person name="Bristow J."/>
            <person name="Eisen J.A."/>
            <person name="Markowitz V."/>
            <person name="Hugenholtz P."/>
            <person name="Kyrpides N.C."/>
            <person name="Woyke T."/>
            <person name="Klenk H.P."/>
        </authorList>
    </citation>
    <scope>NUCLEOTIDE SEQUENCE</scope>
    <source>
        <strain evidence="4">ATCC 51460 / DSM 7334 / H1</strain>
    </source>
</reference>
<feature type="domain" description="Aminotransferase class V" evidence="2">
    <location>
        <begin position="33"/>
        <end position="102"/>
    </location>
</feature>